<dbReference type="AlphaFoldDB" id="A0A0J6F9R4"/>
<gene>
    <name evidence="1" type="ORF">CPAG_03284</name>
</gene>
<reference evidence="1 2" key="1">
    <citation type="submission" date="2007-06" db="EMBL/GenBank/DDBJ databases">
        <title>The Genome Sequence of Coccidioides posadasii RMSCC_3488.</title>
        <authorList>
            <consortium name="Coccidioides Genome Resources Consortium"/>
            <consortium name="The Broad Institute Genome Sequencing Platform"/>
            <person name="Henn M.R."/>
            <person name="Sykes S."/>
            <person name="Young S."/>
            <person name="Jaffe D."/>
            <person name="Berlin A."/>
            <person name="Alvarez P."/>
            <person name="Butler J."/>
            <person name="Gnerre S."/>
            <person name="Grabherr M."/>
            <person name="Mauceli E."/>
            <person name="Brockman W."/>
            <person name="Kodira C."/>
            <person name="Alvarado L."/>
            <person name="Zeng Q."/>
            <person name="Crawford M."/>
            <person name="Antoine C."/>
            <person name="Devon K."/>
            <person name="Galgiani J."/>
            <person name="Orsborn K."/>
            <person name="Lewis M.L."/>
            <person name="Nusbaum C."/>
            <person name="Galagan J."/>
            <person name="Birren B."/>
        </authorList>
    </citation>
    <scope>NUCLEOTIDE SEQUENCE [LARGE SCALE GENOMIC DNA]</scope>
    <source>
        <strain evidence="1 2">RMSCC 3488</strain>
    </source>
</reference>
<name>A0A0J6F9R4_COCPO</name>
<proteinExistence type="predicted"/>
<dbReference type="VEuPathDB" id="FungiDB:CPAG_03284"/>
<sequence length="111" mass="11801">MKEGGIVTYTVYRSFLQVVGVITAPDRLGARADSSGQAHHGNNSGCTVPWNLSTTAGDCSIGSTAHKEHCLFGGGVTVGLREEKLLVPIFLCICDVVTKSQPNNPRTERAE</sequence>
<evidence type="ECO:0000313" key="1">
    <source>
        <dbReference type="EMBL" id="KMM66948.1"/>
    </source>
</evidence>
<reference evidence="2" key="3">
    <citation type="journal article" date="2010" name="Genome Res.">
        <title>Population genomic sequencing of Coccidioides fungi reveals recent hybridization and transposon control.</title>
        <authorList>
            <person name="Neafsey D.E."/>
            <person name="Barker B.M."/>
            <person name="Sharpton T.J."/>
            <person name="Stajich J.E."/>
            <person name="Park D.J."/>
            <person name="Whiston E."/>
            <person name="Hung C.-Y."/>
            <person name="McMahan C."/>
            <person name="White J."/>
            <person name="Sykes S."/>
            <person name="Heiman D."/>
            <person name="Young S."/>
            <person name="Zeng Q."/>
            <person name="Abouelleil A."/>
            <person name="Aftuck L."/>
            <person name="Bessette D."/>
            <person name="Brown A."/>
            <person name="FitzGerald M."/>
            <person name="Lui A."/>
            <person name="Macdonald J.P."/>
            <person name="Priest M."/>
            <person name="Orbach M.J."/>
            <person name="Galgiani J.N."/>
            <person name="Kirkland T.N."/>
            <person name="Cole G.T."/>
            <person name="Birren B.W."/>
            <person name="Henn M.R."/>
            <person name="Taylor J.W."/>
            <person name="Rounsley S.D."/>
        </authorList>
    </citation>
    <scope>NUCLEOTIDE SEQUENCE [LARGE SCALE GENOMIC DNA]</scope>
    <source>
        <strain evidence="2">RMSCC 3488</strain>
    </source>
</reference>
<organism evidence="1 2">
    <name type="scientific">Coccidioides posadasii RMSCC 3488</name>
    <dbReference type="NCBI Taxonomy" id="454284"/>
    <lineage>
        <taxon>Eukaryota</taxon>
        <taxon>Fungi</taxon>
        <taxon>Dikarya</taxon>
        <taxon>Ascomycota</taxon>
        <taxon>Pezizomycotina</taxon>
        <taxon>Eurotiomycetes</taxon>
        <taxon>Eurotiomycetidae</taxon>
        <taxon>Onygenales</taxon>
        <taxon>Onygenaceae</taxon>
        <taxon>Coccidioides</taxon>
    </lineage>
</organism>
<protein>
    <submittedName>
        <fullName evidence="1">Uncharacterized protein</fullName>
    </submittedName>
</protein>
<dbReference type="Proteomes" id="UP000054567">
    <property type="component" value="Unassembled WGS sequence"/>
</dbReference>
<accession>A0A0J6F9R4</accession>
<dbReference type="EMBL" id="DS268110">
    <property type="protein sequence ID" value="KMM66948.1"/>
    <property type="molecule type" value="Genomic_DNA"/>
</dbReference>
<reference evidence="2" key="2">
    <citation type="journal article" date="2009" name="Genome Res.">
        <title>Comparative genomic analyses of the human fungal pathogens Coccidioides and their relatives.</title>
        <authorList>
            <person name="Sharpton T.J."/>
            <person name="Stajich J.E."/>
            <person name="Rounsley S.D."/>
            <person name="Gardner M.J."/>
            <person name="Wortman J.R."/>
            <person name="Jordar V.S."/>
            <person name="Maiti R."/>
            <person name="Kodira C.D."/>
            <person name="Neafsey D.E."/>
            <person name="Zeng Q."/>
            <person name="Hung C.-Y."/>
            <person name="McMahan C."/>
            <person name="Muszewska A."/>
            <person name="Grynberg M."/>
            <person name="Mandel M.A."/>
            <person name="Kellner E.M."/>
            <person name="Barker B.M."/>
            <person name="Galgiani J.N."/>
            <person name="Orbach M.J."/>
            <person name="Kirkland T.N."/>
            <person name="Cole G.T."/>
            <person name="Henn M.R."/>
            <person name="Birren B.W."/>
            <person name="Taylor J.W."/>
        </authorList>
    </citation>
    <scope>NUCLEOTIDE SEQUENCE [LARGE SCALE GENOMIC DNA]</scope>
    <source>
        <strain evidence="2">RMSCC 3488</strain>
    </source>
</reference>
<evidence type="ECO:0000313" key="2">
    <source>
        <dbReference type="Proteomes" id="UP000054567"/>
    </source>
</evidence>